<dbReference type="PANTHER" id="PTHR37938:SF1">
    <property type="entry name" value="BLL0215 PROTEIN"/>
    <property type="match status" value="1"/>
</dbReference>
<dbReference type="PANTHER" id="PTHR37938">
    <property type="entry name" value="BLL0215 PROTEIN"/>
    <property type="match status" value="1"/>
</dbReference>
<organism evidence="3 4">
    <name type="scientific">Candidatus Sungiibacteriota bacterium</name>
    <dbReference type="NCBI Taxonomy" id="2750080"/>
    <lineage>
        <taxon>Bacteria</taxon>
        <taxon>Candidatus Sungiibacteriota</taxon>
    </lineage>
</organism>
<reference evidence="3" key="1">
    <citation type="submission" date="2020-07" db="EMBL/GenBank/DDBJ databases">
        <title>Huge and variable diversity of episymbiotic CPR bacteria and DPANN archaea in groundwater ecosystems.</title>
        <authorList>
            <person name="He C.Y."/>
            <person name="Keren R."/>
            <person name="Whittaker M."/>
            <person name="Farag I.F."/>
            <person name="Doudna J."/>
            <person name="Cate J.H.D."/>
            <person name="Banfield J.F."/>
        </authorList>
    </citation>
    <scope>NUCLEOTIDE SEQUENCE</scope>
    <source>
        <strain evidence="3">NC_groundwater_1226_Ag_S-0.1um_59_124</strain>
    </source>
</reference>
<comment type="caution">
    <text evidence="3">The sequence shown here is derived from an EMBL/GenBank/DDBJ whole genome shotgun (WGS) entry which is preliminary data.</text>
</comment>
<proteinExistence type="predicted"/>
<dbReference type="Pfam" id="PF03703">
    <property type="entry name" value="bPH_2"/>
    <property type="match status" value="1"/>
</dbReference>
<keyword evidence="1" id="KW-0472">Membrane</keyword>
<dbReference type="Proteomes" id="UP000704960">
    <property type="component" value="Unassembled WGS sequence"/>
</dbReference>
<protein>
    <submittedName>
        <fullName evidence="3">PH domain-containing protein</fullName>
    </submittedName>
</protein>
<feature type="transmembrane region" description="Helical" evidence="1">
    <location>
        <begin position="66"/>
        <end position="86"/>
    </location>
</feature>
<accession>A0A932YWD3</accession>
<evidence type="ECO:0000313" key="3">
    <source>
        <dbReference type="EMBL" id="MBI4132139.1"/>
    </source>
</evidence>
<feature type="transmembrane region" description="Helical" evidence="1">
    <location>
        <begin position="21"/>
        <end position="46"/>
    </location>
</feature>
<keyword evidence="1" id="KW-1133">Transmembrane helix</keyword>
<keyword evidence="1" id="KW-0812">Transmembrane</keyword>
<evidence type="ECO:0000313" key="4">
    <source>
        <dbReference type="Proteomes" id="UP000704960"/>
    </source>
</evidence>
<sequence>MNKSMLTLAPGESILLTMRRHWIVFAGPTMTFTFLLAIPPLLVLIARNVLPLFSIPAVESVADFFLALYLAGLIAYLFVRWLSYYLDVWIITTERIIDIEQKTLFHREISEMPLDRIQNVTVEIPGFVATMLKFGDMRIQTAGAGEFTISSVTDFERAKDLILKHSRQQAAAPATEPPPRATP</sequence>
<dbReference type="InterPro" id="IPR005182">
    <property type="entry name" value="YdbS-like_PH"/>
</dbReference>
<dbReference type="AlphaFoldDB" id="A0A932YWD3"/>
<name>A0A932YWD3_9BACT</name>
<gene>
    <name evidence="3" type="ORF">HY474_00735</name>
</gene>
<evidence type="ECO:0000259" key="2">
    <source>
        <dbReference type="Pfam" id="PF03703"/>
    </source>
</evidence>
<dbReference type="EMBL" id="JACQMJ010000004">
    <property type="protein sequence ID" value="MBI4132139.1"/>
    <property type="molecule type" value="Genomic_DNA"/>
</dbReference>
<feature type="domain" description="YdbS-like PH" evidence="2">
    <location>
        <begin position="93"/>
        <end position="162"/>
    </location>
</feature>
<evidence type="ECO:0000256" key="1">
    <source>
        <dbReference type="SAM" id="Phobius"/>
    </source>
</evidence>